<dbReference type="InterPro" id="IPR035897">
    <property type="entry name" value="Toll_tir_struct_dom_sf"/>
</dbReference>
<organism evidence="2 3">
    <name type="scientific">Actinokineospora guangxiensis</name>
    <dbReference type="NCBI Taxonomy" id="1490288"/>
    <lineage>
        <taxon>Bacteria</taxon>
        <taxon>Bacillati</taxon>
        <taxon>Actinomycetota</taxon>
        <taxon>Actinomycetes</taxon>
        <taxon>Pseudonocardiales</taxon>
        <taxon>Pseudonocardiaceae</taxon>
        <taxon>Actinokineospora</taxon>
    </lineage>
</organism>
<feature type="domain" description="TIR" evidence="1">
    <location>
        <begin position="124"/>
        <end position="257"/>
    </location>
</feature>
<dbReference type="Gene3D" id="4.10.1210.10">
    <property type="entry name" value="Atu1913-like"/>
    <property type="match status" value="1"/>
</dbReference>
<dbReference type="InterPro" id="IPR015073">
    <property type="entry name" value="DUF1883"/>
</dbReference>
<dbReference type="EMBL" id="JBHSKF010000006">
    <property type="protein sequence ID" value="MFC5288449.1"/>
    <property type="molecule type" value="Genomic_DNA"/>
</dbReference>
<dbReference type="SMART" id="SM00255">
    <property type="entry name" value="TIR"/>
    <property type="match status" value="1"/>
</dbReference>
<accession>A0ABW0ER00</accession>
<dbReference type="Pfam" id="PF08980">
    <property type="entry name" value="DUF1883"/>
    <property type="match status" value="1"/>
</dbReference>
<evidence type="ECO:0000313" key="2">
    <source>
        <dbReference type="EMBL" id="MFC5288449.1"/>
    </source>
</evidence>
<dbReference type="PROSITE" id="PS50104">
    <property type="entry name" value="TIR"/>
    <property type="match status" value="1"/>
</dbReference>
<dbReference type="SUPFAM" id="SSF141099">
    <property type="entry name" value="Atu1913-like"/>
    <property type="match status" value="1"/>
</dbReference>
<dbReference type="InterPro" id="IPR036488">
    <property type="entry name" value="DUF1883-like_sf"/>
</dbReference>
<dbReference type="SUPFAM" id="SSF52200">
    <property type="entry name" value="Toll/Interleukin receptor TIR domain"/>
    <property type="match status" value="1"/>
</dbReference>
<evidence type="ECO:0000259" key="1">
    <source>
        <dbReference type="PROSITE" id="PS50104"/>
    </source>
</evidence>
<sequence>MASIKFPFNQYHWARLEKGSTLVVTLDKAANVRLMNSTNFNAYKNGRSHRMQGGGLVTKSPFRLTVPSTGSWYVTVDLIGLKASRVRSSVAVEPPPLAVARSAPMRSPGLVRAPHVPVPDEQGETWDVFISHAGEDKAAVAEPLAIELQRLGLKVWLDKSVLRIGDSLRRKIDYGLAHSAFGVVVLSSSFFAKGWPQYELDAIVTMSIGGEQRMLPIWHEITRDEIVKQAPSLADKVALNTATGTIAEIAIEIAEVIGETVSG</sequence>
<name>A0ABW0ER00_9PSEU</name>
<gene>
    <name evidence="2" type="ORF">ACFPM7_15415</name>
</gene>
<protein>
    <submittedName>
        <fullName evidence="2">DUF1883 domain-containing protein</fullName>
    </submittedName>
</protein>
<dbReference type="Gene3D" id="3.40.50.10140">
    <property type="entry name" value="Toll/interleukin-1 receptor homology (TIR) domain"/>
    <property type="match status" value="1"/>
</dbReference>
<keyword evidence="3" id="KW-1185">Reference proteome</keyword>
<dbReference type="InterPro" id="IPR000157">
    <property type="entry name" value="TIR_dom"/>
</dbReference>
<dbReference type="Proteomes" id="UP001596157">
    <property type="component" value="Unassembled WGS sequence"/>
</dbReference>
<reference evidence="3" key="1">
    <citation type="journal article" date="2019" name="Int. J. Syst. Evol. Microbiol.">
        <title>The Global Catalogue of Microorganisms (GCM) 10K type strain sequencing project: providing services to taxonomists for standard genome sequencing and annotation.</title>
        <authorList>
            <consortium name="The Broad Institute Genomics Platform"/>
            <consortium name="The Broad Institute Genome Sequencing Center for Infectious Disease"/>
            <person name="Wu L."/>
            <person name="Ma J."/>
        </authorList>
    </citation>
    <scope>NUCLEOTIDE SEQUENCE [LARGE SCALE GENOMIC DNA]</scope>
    <source>
        <strain evidence="3">CCUG 59778</strain>
    </source>
</reference>
<dbReference type="Pfam" id="PF13676">
    <property type="entry name" value="TIR_2"/>
    <property type="match status" value="1"/>
</dbReference>
<evidence type="ECO:0000313" key="3">
    <source>
        <dbReference type="Proteomes" id="UP001596157"/>
    </source>
</evidence>
<proteinExistence type="predicted"/>
<dbReference type="RefSeq" id="WP_378248297.1">
    <property type="nucleotide sequence ID" value="NZ_JBHSKF010000006.1"/>
</dbReference>
<comment type="caution">
    <text evidence="2">The sequence shown here is derived from an EMBL/GenBank/DDBJ whole genome shotgun (WGS) entry which is preliminary data.</text>
</comment>